<dbReference type="PANTHER" id="PTHR34406:SF1">
    <property type="entry name" value="PROTEIN YCEI"/>
    <property type="match status" value="1"/>
</dbReference>
<protein>
    <recommendedName>
        <fullName evidence="2">Lipid/polyisoprenoid-binding YceI-like domain-containing protein</fullName>
    </recommendedName>
</protein>
<keyword evidence="4" id="KW-1185">Reference proteome</keyword>
<feature type="chain" id="PRO_5023029299" description="Lipid/polyisoprenoid-binding YceI-like domain-containing protein" evidence="1">
    <location>
        <begin position="34"/>
        <end position="205"/>
    </location>
</feature>
<dbReference type="KEGG" id="otr:OTERR_00690"/>
<sequence length="205" mass="22621">MRPGHASGCVRQTGRWPGVVLALLLPGALPAVAAPERFTVDPTHTFPQFEVSHLGFSLQRGRFNQTRGSVLLDREARRGEVAITIDAASVDTGLEALEKVLRGDDFFQVERYPTLTFRSRQLYFRDDLPVGLEGDLTLRGVTRPVSLIITQFRCGTQPLTRQTVCGANVRGSLRRSDFGMNAFLPFVGDEVALEIQIEATRDPAP</sequence>
<dbReference type="EMBL" id="CP022579">
    <property type="protein sequence ID" value="QEL63545.1"/>
    <property type="molecule type" value="Genomic_DNA"/>
</dbReference>
<gene>
    <name evidence="3" type="ORF">OTERR_00690</name>
</gene>
<dbReference type="AlphaFoldDB" id="A0A5C1E4C3"/>
<dbReference type="SMART" id="SM00867">
    <property type="entry name" value="YceI"/>
    <property type="match status" value="1"/>
</dbReference>
<dbReference type="Gene3D" id="2.40.128.110">
    <property type="entry name" value="Lipid/polyisoprenoid-binding, YceI-like"/>
    <property type="match status" value="1"/>
</dbReference>
<evidence type="ECO:0000256" key="1">
    <source>
        <dbReference type="SAM" id="SignalP"/>
    </source>
</evidence>
<dbReference type="SUPFAM" id="SSF101874">
    <property type="entry name" value="YceI-like"/>
    <property type="match status" value="1"/>
</dbReference>
<proteinExistence type="predicted"/>
<organism evidence="3 4">
    <name type="scientific">Oryzomicrobium terrae</name>
    <dbReference type="NCBI Taxonomy" id="1735038"/>
    <lineage>
        <taxon>Bacteria</taxon>
        <taxon>Pseudomonadati</taxon>
        <taxon>Pseudomonadota</taxon>
        <taxon>Betaproteobacteria</taxon>
        <taxon>Rhodocyclales</taxon>
        <taxon>Rhodocyclaceae</taxon>
        <taxon>Oryzomicrobium</taxon>
    </lineage>
</organism>
<evidence type="ECO:0000313" key="3">
    <source>
        <dbReference type="EMBL" id="QEL63545.1"/>
    </source>
</evidence>
<keyword evidence="1" id="KW-0732">Signal</keyword>
<dbReference type="Pfam" id="PF04264">
    <property type="entry name" value="YceI"/>
    <property type="match status" value="1"/>
</dbReference>
<dbReference type="Proteomes" id="UP000323671">
    <property type="component" value="Chromosome"/>
</dbReference>
<feature type="signal peptide" evidence="1">
    <location>
        <begin position="1"/>
        <end position="33"/>
    </location>
</feature>
<reference evidence="3 4" key="1">
    <citation type="submission" date="2017-07" db="EMBL/GenBank/DDBJ databases">
        <title>Complete genome sequence of Oryzomicrobium terrae TPP412.</title>
        <authorList>
            <person name="Chiu L.-W."/>
            <person name="Lo K.-J."/>
            <person name="Tsai Y.-M."/>
            <person name="Lin S.-S."/>
            <person name="Kuo C.-H."/>
            <person name="Liu C.-T."/>
        </authorList>
    </citation>
    <scope>NUCLEOTIDE SEQUENCE [LARGE SCALE GENOMIC DNA]</scope>
    <source>
        <strain evidence="3 4">TPP412</strain>
    </source>
</reference>
<accession>A0A5C1E4C3</accession>
<evidence type="ECO:0000259" key="2">
    <source>
        <dbReference type="SMART" id="SM00867"/>
    </source>
</evidence>
<evidence type="ECO:0000313" key="4">
    <source>
        <dbReference type="Proteomes" id="UP000323671"/>
    </source>
</evidence>
<feature type="domain" description="Lipid/polyisoprenoid-binding YceI-like" evidence="2">
    <location>
        <begin position="37"/>
        <end position="200"/>
    </location>
</feature>
<name>A0A5C1E4C3_9RHOO</name>
<dbReference type="InterPro" id="IPR007372">
    <property type="entry name" value="Lipid/polyisoprenoid-bd_YceI"/>
</dbReference>
<dbReference type="InterPro" id="IPR036761">
    <property type="entry name" value="TTHA0802/YceI-like_sf"/>
</dbReference>
<dbReference type="PANTHER" id="PTHR34406">
    <property type="entry name" value="PROTEIN YCEI"/>
    <property type="match status" value="1"/>
</dbReference>